<sequence>MYYSYMLCTDETPARRRKLERSPTAPKDFELETGATNIAEKGNKGKNDDEENAGGNRGTEYRGVRWWKKNKNPKIGEGYKPGYKYDYKKPKYKPRNSRKDREKAPEGEEQITDAQNAAPDSTGVEPQKKKGFFNKLRSKKSKKAEEPPLEEEMQEEPPAKPDKKAPAEKKDGF</sequence>
<dbReference type="RefSeq" id="WP_162447150.1">
    <property type="nucleotide sequence ID" value="NZ_CP048222.1"/>
</dbReference>
<evidence type="ECO:0000256" key="1">
    <source>
        <dbReference type="SAM" id="MobiDB-lite"/>
    </source>
</evidence>
<gene>
    <name evidence="2" type="ORF">GXP67_33445</name>
</gene>
<feature type="region of interest" description="Disordered" evidence="1">
    <location>
        <begin position="12"/>
        <end position="173"/>
    </location>
</feature>
<name>A0A6C0GV34_9BACT</name>
<dbReference type="AlphaFoldDB" id="A0A6C0GV34"/>
<feature type="compositionally biased region" description="Basic and acidic residues" evidence="1">
    <location>
        <begin position="97"/>
        <end position="106"/>
    </location>
</feature>
<evidence type="ECO:0000313" key="2">
    <source>
        <dbReference type="EMBL" id="QHT71210.1"/>
    </source>
</evidence>
<dbReference type="Proteomes" id="UP000480178">
    <property type="component" value="Chromosome"/>
</dbReference>
<evidence type="ECO:0000313" key="3">
    <source>
        <dbReference type="Proteomes" id="UP000480178"/>
    </source>
</evidence>
<dbReference type="KEGG" id="rhoz:GXP67_33445"/>
<feature type="compositionally biased region" description="Basic residues" evidence="1">
    <location>
        <begin position="129"/>
        <end position="142"/>
    </location>
</feature>
<accession>A0A6C0GV34</accession>
<organism evidence="2 3">
    <name type="scientific">Rhodocytophaga rosea</name>
    <dbReference type="NCBI Taxonomy" id="2704465"/>
    <lineage>
        <taxon>Bacteria</taxon>
        <taxon>Pseudomonadati</taxon>
        <taxon>Bacteroidota</taxon>
        <taxon>Cytophagia</taxon>
        <taxon>Cytophagales</taxon>
        <taxon>Rhodocytophagaceae</taxon>
        <taxon>Rhodocytophaga</taxon>
    </lineage>
</organism>
<reference evidence="2 3" key="1">
    <citation type="submission" date="2020-01" db="EMBL/GenBank/DDBJ databases">
        <authorList>
            <person name="Kim M.K."/>
        </authorList>
    </citation>
    <scope>NUCLEOTIDE SEQUENCE [LARGE SCALE GENOMIC DNA]</scope>
    <source>
        <strain evidence="2 3">172606-1</strain>
    </source>
</reference>
<feature type="compositionally biased region" description="Basic and acidic residues" evidence="1">
    <location>
        <begin position="157"/>
        <end position="173"/>
    </location>
</feature>
<proteinExistence type="predicted"/>
<keyword evidence="3" id="KW-1185">Reference proteome</keyword>
<dbReference type="EMBL" id="CP048222">
    <property type="protein sequence ID" value="QHT71210.1"/>
    <property type="molecule type" value="Genomic_DNA"/>
</dbReference>
<protein>
    <submittedName>
        <fullName evidence="2">Uncharacterized protein</fullName>
    </submittedName>
</protein>